<reference evidence="5" key="1">
    <citation type="submission" date="2016-10" db="EMBL/GenBank/DDBJ databases">
        <authorList>
            <person name="Varghese N."/>
            <person name="Submissions S."/>
        </authorList>
    </citation>
    <scope>NUCLEOTIDE SEQUENCE [LARGE SCALE GENOMIC DNA]</scope>
    <source>
        <strain evidence="5">CGMCC 1.4250</strain>
    </source>
</reference>
<sequence>MIPGEIKLAKQEIEINKGRSTKTIKVANKGDRPIQVGSHYHFPEVNRELDFDRPSTIGMRLNVPAGTAVRFEPGEEKEVELVEIAGNKHVYGLNNLTDGSVSETVAISETIKQKGF</sequence>
<dbReference type="InterPro" id="IPR002019">
    <property type="entry name" value="Urease_beta-like"/>
</dbReference>
<dbReference type="GO" id="GO:0009039">
    <property type="term" value="F:urease activity"/>
    <property type="evidence" value="ECO:0007669"/>
    <property type="project" value="UniProtKB-UniRule"/>
</dbReference>
<keyword evidence="5" id="KW-1185">Reference proteome</keyword>
<evidence type="ECO:0000256" key="3">
    <source>
        <dbReference type="HAMAP-Rule" id="MF_01954"/>
    </source>
</evidence>
<gene>
    <name evidence="3" type="primary">ureB</name>
    <name evidence="4" type="ORF">SAMN04487943_102242</name>
</gene>
<dbReference type="Proteomes" id="UP000198565">
    <property type="component" value="Unassembled WGS sequence"/>
</dbReference>
<evidence type="ECO:0000256" key="2">
    <source>
        <dbReference type="ARBA" id="ARBA00047778"/>
    </source>
</evidence>
<dbReference type="Pfam" id="PF00699">
    <property type="entry name" value="Urease_beta"/>
    <property type="match status" value="1"/>
</dbReference>
<accession>A0A1I4IQF0</accession>
<dbReference type="PANTHER" id="PTHR33569:SF1">
    <property type="entry name" value="UREASE"/>
    <property type="match status" value="1"/>
</dbReference>
<dbReference type="EC" id="3.5.1.5" evidence="3"/>
<protein>
    <recommendedName>
        <fullName evidence="3">Urease subunit beta</fullName>
        <ecNumber evidence="3">3.5.1.5</ecNumber>
    </recommendedName>
    <alternativeName>
        <fullName evidence="3">Urea amidohydrolase subunit beta</fullName>
    </alternativeName>
</protein>
<dbReference type="EMBL" id="FOTR01000002">
    <property type="protein sequence ID" value="SFL56609.1"/>
    <property type="molecule type" value="Genomic_DNA"/>
</dbReference>
<evidence type="ECO:0000313" key="4">
    <source>
        <dbReference type="EMBL" id="SFL56609.1"/>
    </source>
</evidence>
<comment type="catalytic activity">
    <reaction evidence="2 3">
        <text>urea + 2 H2O + H(+) = hydrogencarbonate + 2 NH4(+)</text>
        <dbReference type="Rhea" id="RHEA:20557"/>
        <dbReference type="ChEBI" id="CHEBI:15377"/>
        <dbReference type="ChEBI" id="CHEBI:15378"/>
        <dbReference type="ChEBI" id="CHEBI:16199"/>
        <dbReference type="ChEBI" id="CHEBI:17544"/>
        <dbReference type="ChEBI" id="CHEBI:28938"/>
        <dbReference type="EC" id="3.5.1.5"/>
    </reaction>
</comment>
<dbReference type="InterPro" id="IPR050069">
    <property type="entry name" value="Urease_subunit"/>
</dbReference>
<organism evidence="4 5">
    <name type="scientific">Gracilibacillus orientalis</name>
    <dbReference type="NCBI Taxonomy" id="334253"/>
    <lineage>
        <taxon>Bacteria</taxon>
        <taxon>Bacillati</taxon>
        <taxon>Bacillota</taxon>
        <taxon>Bacilli</taxon>
        <taxon>Bacillales</taxon>
        <taxon>Bacillaceae</taxon>
        <taxon>Gracilibacillus</taxon>
    </lineage>
</organism>
<dbReference type="NCBIfam" id="NF009682">
    <property type="entry name" value="PRK13203.1"/>
    <property type="match status" value="1"/>
</dbReference>
<evidence type="ECO:0000256" key="1">
    <source>
        <dbReference type="ARBA" id="ARBA00022801"/>
    </source>
</evidence>
<keyword evidence="3" id="KW-0963">Cytoplasm</keyword>
<dbReference type="PANTHER" id="PTHR33569">
    <property type="entry name" value="UREASE"/>
    <property type="match status" value="1"/>
</dbReference>
<proteinExistence type="inferred from homology"/>
<name>A0A1I4IQF0_9BACI</name>
<evidence type="ECO:0000313" key="5">
    <source>
        <dbReference type="Proteomes" id="UP000198565"/>
    </source>
</evidence>
<dbReference type="SUPFAM" id="SSF51278">
    <property type="entry name" value="Urease, beta-subunit"/>
    <property type="match status" value="1"/>
</dbReference>
<dbReference type="GO" id="GO:0035550">
    <property type="term" value="C:urease complex"/>
    <property type="evidence" value="ECO:0007669"/>
    <property type="project" value="InterPro"/>
</dbReference>
<comment type="subcellular location">
    <subcellularLocation>
        <location evidence="3">Cytoplasm</location>
    </subcellularLocation>
</comment>
<dbReference type="NCBIfam" id="TIGR00192">
    <property type="entry name" value="urease_beta"/>
    <property type="match status" value="1"/>
</dbReference>
<dbReference type="UniPathway" id="UPA00258">
    <property type="reaction ID" value="UER00370"/>
</dbReference>
<dbReference type="AlphaFoldDB" id="A0A1I4IQF0"/>
<dbReference type="GO" id="GO:0043419">
    <property type="term" value="P:urea catabolic process"/>
    <property type="evidence" value="ECO:0007669"/>
    <property type="project" value="UniProtKB-UniRule"/>
</dbReference>
<dbReference type="STRING" id="334253.SAMN04487943_102242"/>
<dbReference type="FunFam" id="2.10.150.10:FF:000001">
    <property type="entry name" value="Urease subunit beta"/>
    <property type="match status" value="1"/>
</dbReference>
<dbReference type="HAMAP" id="MF_01954">
    <property type="entry name" value="Urease_beta"/>
    <property type="match status" value="1"/>
</dbReference>
<comment type="pathway">
    <text evidence="3">Nitrogen metabolism; urea degradation; CO(2) and NH(3) from urea (urease route): step 1/1.</text>
</comment>
<dbReference type="Gene3D" id="2.10.150.10">
    <property type="entry name" value="Urease, beta subunit"/>
    <property type="match status" value="1"/>
</dbReference>
<keyword evidence="1 3" id="KW-0378">Hydrolase</keyword>
<comment type="subunit">
    <text evidence="3">Heterotrimer of UreA (gamma), UreB (beta) and UreC (alpha) subunits. Three heterotrimers associate to form the active enzyme.</text>
</comment>
<dbReference type="CDD" id="cd00407">
    <property type="entry name" value="Urease_beta"/>
    <property type="match status" value="1"/>
</dbReference>
<dbReference type="RefSeq" id="WP_091481865.1">
    <property type="nucleotide sequence ID" value="NZ_FOTR01000002.1"/>
</dbReference>
<dbReference type="InterPro" id="IPR036461">
    <property type="entry name" value="Urease_betasu_sf"/>
</dbReference>
<comment type="similarity">
    <text evidence="3">Belongs to the urease beta subunit family.</text>
</comment>
<dbReference type="OrthoDB" id="9797217at2"/>